<comment type="caution">
    <text evidence="3">The sequence shown here is derived from an EMBL/GenBank/DDBJ whole genome shotgun (WGS) entry which is preliminary data.</text>
</comment>
<dbReference type="PANTHER" id="PTHR48047">
    <property type="entry name" value="GLYCOSYLTRANSFERASE"/>
    <property type="match status" value="1"/>
</dbReference>
<reference evidence="3 4" key="1">
    <citation type="journal article" date="2018" name="Sci. Data">
        <title>The draft genome sequence of cork oak.</title>
        <authorList>
            <person name="Ramos A.M."/>
            <person name="Usie A."/>
            <person name="Barbosa P."/>
            <person name="Barros P.M."/>
            <person name="Capote T."/>
            <person name="Chaves I."/>
            <person name="Simoes F."/>
            <person name="Abreu I."/>
            <person name="Carrasquinho I."/>
            <person name="Faro C."/>
            <person name="Guimaraes J.B."/>
            <person name="Mendonca D."/>
            <person name="Nobrega F."/>
            <person name="Rodrigues L."/>
            <person name="Saibo N.J.M."/>
            <person name="Varela M.C."/>
            <person name="Egas C."/>
            <person name="Matos J."/>
            <person name="Miguel C.M."/>
            <person name="Oliveira M.M."/>
            <person name="Ricardo C.P."/>
            <person name="Goncalves S."/>
        </authorList>
    </citation>
    <scope>NUCLEOTIDE SEQUENCE [LARGE SCALE GENOMIC DNA]</scope>
    <source>
        <strain evidence="4">cv. HL8</strain>
    </source>
</reference>
<accession>A0AAW0KF99</accession>
<keyword evidence="4" id="KW-1185">Reference proteome</keyword>
<keyword evidence="2" id="KW-0328">Glycosyltransferase</keyword>
<dbReference type="PANTHER" id="PTHR48047:SF182">
    <property type="entry name" value="GLYCOSYLTRANSFERASE"/>
    <property type="match status" value="1"/>
</dbReference>
<dbReference type="EMBL" id="PKMF04000333">
    <property type="protein sequence ID" value="KAK7837221.1"/>
    <property type="molecule type" value="Genomic_DNA"/>
</dbReference>
<dbReference type="AlphaFoldDB" id="A0AAW0KF99"/>
<proteinExistence type="inferred from homology"/>
<dbReference type="GO" id="GO:0035251">
    <property type="term" value="F:UDP-glucosyltransferase activity"/>
    <property type="evidence" value="ECO:0007669"/>
    <property type="project" value="TreeGrafter"/>
</dbReference>
<dbReference type="Proteomes" id="UP000237347">
    <property type="component" value="Unassembled WGS sequence"/>
</dbReference>
<organism evidence="3 4">
    <name type="scientific">Quercus suber</name>
    <name type="common">Cork oak</name>
    <dbReference type="NCBI Taxonomy" id="58331"/>
    <lineage>
        <taxon>Eukaryota</taxon>
        <taxon>Viridiplantae</taxon>
        <taxon>Streptophyta</taxon>
        <taxon>Embryophyta</taxon>
        <taxon>Tracheophyta</taxon>
        <taxon>Spermatophyta</taxon>
        <taxon>Magnoliopsida</taxon>
        <taxon>eudicotyledons</taxon>
        <taxon>Gunneridae</taxon>
        <taxon>Pentapetalae</taxon>
        <taxon>rosids</taxon>
        <taxon>fabids</taxon>
        <taxon>Fagales</taxon>
        <taxon>Fagaceae</taxon>
        <taxon>Quercus</taxon>
    </lineage>
</organism>
<protein>
    <submittedName>
        <fullName evidence="3">Udp-glycosyltransferase 73c3</fullName>
    </submittedName>
</protein>
<evidence type="ECO:0000256" key="2">
    <source>
        <dbReference type="ARBA" id="ARBA00022676"/>
    </source>
</evidence>
<dbReference type="Gene3D" id="3.40.50.2000">
    <property type="entry name" value="Glycogen Phosphorylase B"/>
    <property type="match status" value="1"/>
</dbReference>
<gene>
    <name evidence="3" type="primary">UGT73C3_0</name>
    <name evidence="3" type="ORF">CFP56_021453</name>
</gene>
<name>A0AAW0KF99_QUESU</name>
<evidence type="ECO:0000256" key="1">
    <source>
        <dbReference type="ARBA" id="ARBA00009995"/>
    </source>
</evidence>
<evidence type="ECO:0000313" key="4">
    <source>
        <dbReference type="Proteomes" id="UP000237347"/>
    </source>
</evidence>
<evidence type="ECO:0000313" key="3">
    <source>
        <dbReference type="EMBL" id="KAK7837221.1"/>
    </source>
</evidence>
<comment type="similarity">
    <text evidence="1">Belongs to the UDP-glycosyltransferase family.</text>
</comment>
<dbReference type="SUPFAM" id="SSF53756">
    <property type="entry name" value="UDP-Glycosyltransferase/glycogen phosphorylase"/>
    <property type="match status" value="1"/>
</dbReference>
<sequence length="110" mass="12456">MASTAQSNDPLHVFFFPFMSPGHLSPMIDIARLFASHGTKATILATPQKITRFQTILNRDQHTTNNNNIIDLLVLDFPYSEANLPENYENLDTLPSRNLSYNFTKAIMTL</sequence>
<keyword evidence="2" id="KW-0808">Transferase</keyword>